<protein>
    <submittedName>
        <fullName evidence="2">Uncharacterized protein</fullName>
    </submittedName>
</protein>
<dbReference type="Proteomes" id="UP001152561">
    <property type="component" value="Unassembled WGS sequence"/>
</dbReference>
<dbReference type="AlphaFoldDB" id="A0A9Q1MYS2"/>
<gene>
    <name evidence="2" type="ORF">K7X08_006249</name>
</gene>
<name>A0A9Q1MYS2_9SOLA</name>
<proteinExistence type="predicted"/>
<dbReference type="OrthoDB" id="851886at2759"/>
<accession>A0A9Q1MYS2</accession>
<feature type="region of interest" description="Disordered" evidence="1">
    <location>
        <begin position="41"/>
        <end position="72"/>
    </location>
</feature>
<reference evidence="3" key="1">
    <citation type="journal article" date="2023" name="Proc. Natl. Acad. Sci. U.S.A.">
        <title>Genomic and structural basis for evolution of tropane alkaloid biosynthesis.</title>
        <authorList>
            <person name="Wanga Y.-J."/>
            <person name="Taina T."/>
            <person name="Yua J.-Y."/>
            <person name="Lia J."/>
            <person name="Xua B."/>
            <person name="Chenc J."/>
            <person name="D'Auriad J.C."/>
            <person name="Huanga J.-P."/>
            <person name="Huanga S.-X."/>
        </authorList>
    </citation>
    <scope>NUCLEOTIDE SEQUENCE [LARGE SCALE GENOMIC DNA]</scope>
    <source>
        <strain evidence="3">cv. KIB-2019</strain>
    </source>
</reference>
<evidence type="ECO:0000313" key="2">
    <source>
        <dbReference type="EMBL" id="KAJ8569672.1"/>
    </source>
</evidence>
<sequence>MSLPDVVTIMDPNREIYEQDVVYNWMPEYCDVCMKIGYKCAPPEKESPPPRPAQPRRRRRPQRAQPQAQAWVAKPAENNVGAREVGAGVGVKIGAPLIEPQQTALVGKVGEALVQKQPLPKSQVVLGAHEQEVAKLKGKIVPGSNAMEGTSTIIEGVNGSPQDRDRVIASLLPLDQGGGFSLFQ</sequence>
<dbReference type="EMBL" id="JAJAGQ010000002">
    <property type="protein sequence ID" value="KAJ8569672.1"/>
    <property type="molecule type" value="Genomic_DNA"/>
</dbReference>
<comment type="caution">
    <text evidence="2">The sequence shown here is derived from an EMBL/GenBank/DDBJ whole genome shotgun (WGS) entry which is preliminary data.</text>
</comment>
<keyword evidence="3" id="KW-1185">Reference proteome</keyword>
<evidence type="ECO:0000256" key="1">
    <source>
        <dbReference type="SAM" id="MobiDB-lite"/>
    </source>
</evidence>
<organism evidence="2 3">
    <name type="scientific">Anisodus acutangulus</name>
    <dbReference type="NCBI Taxonomy" id="402998"/>
    <lineage>
        <taxon>Eukaryota</taxon>
        <taxon>Viridiplantae</taxon>
        <taxon>Streptophyta</taxon>
        <taxon>Embryophyta</taxon>
        <taxon>Tracheophyta</taxon>
        <taxon>Spermatophyta</taxon>
        <taxon>Magnoliopsida</taxon>
        <taxon>eudicotyledons</taxon>
        <taxon>Gunneridae</taxon>
        <taxon>Pentapetalae</taxon>
        <taxon>asterids</taxon>
        <taxon>lamiids</taxon>
        <taxon>Solanales</taxon>
        <taxon>Solanaceae</taxon>
        <taxon>Solanoideae</taxon>
        <taxon>Hyoscyameae</taxon>
        <taxon>Anisodus</taxon>
    </lineage>
</organism>
<evidence type="ECO:0000313" key="3">
    <source>
        <dbReference type="Proteomes" id="UP001152561"/>
    </source>
</evidence>